<dbReference type="InterPro" id="IPR002171">
    <property type="entry name" value="Ribosomal_uL2"/>
</dbReference>
<dbReference type="InterPro" id="IPR005880">
    <property type="entry name" value="Ribosomal_uL2_bac/org-type"/>
</dbReference>
<evidence type="ECO:0000256" key="1">
    <source>
        <dbReference type="ARBA" id="ARBA00005636"/>
    </source>
</evidence>
<evidence type="ECO:0000256" key="4">
    <source>
        <dbReference type="ARBA" id="ARBA00035242"/>
    </source>
</evidence>
<feature type="region of interest" description="Disordered" evidence="6">
    <location>
        <begin position="1"/>
        <end position="21"/>
    </location>
</feature>
<dbReference type="GO" id="GO:0003723">
    <property type="term" value="F:RNA binding"/>
    <property type="evidence" value="ECO:0007669"/>
    <property type="project" value="InterPro"/>
</dbReference>
<dbReference type="SUPFAM" id="SSF50249">
    <property type="entry name" value="Nucleic acid-binding proteins"/>
    <property type="match status" value="1"/>
</dbReference>
<evidence type="ECO:0000256" key="3">
    <source>
        <dbReference type="ARBA" id="ARBA00023274"/>
    </source>
</evidence>
<dbReference type="GO" id="GO:0002181">
    <property type="term" value="P:cytoplasmic translation"/>
    <property type="evidence" value="ECO:0007669"/>
    <property type="project" value="TreeGrafter"/>
</dbReference>
<dbReference type="NCBIfam" id="TIGR01171">
    <property type="entry name" value="rplB_bact"/>
    <property type="match status" value="1"/>
</dbReference>
<dbReference type="EMBL" id="MHHY01000009">
    <property type="protein sequence ID" value="OGY40197.1"/>
    <property type="molecule type" value="Genomic_DNA"/>
</dbReference>
<dbReference type="InterPro" id="IPR022666">
    <property type="entry name" value="Ribosomal_uL2_RNA-bd_dom"/>
</dbReference>
<dbReference type="Gene3D" id="2.40.50.140">
    <property type="entry name" value="Nucleic acid-binding proteins"/>
    <property type="match status" value="1"/>
</dbReference>
<dbReference type="AlphaFoldDB" id="A0A1G1XLL1"/>
<evidence type="ECO:0000313" key="9">
    <source>
        <dbReference type="EMBL" id="OGY40197.1"/>
    </source>
</evidence>
<dbReference type="InterPro" id="IPR022669">
    <property type="entry name" value="Ribosomal_uL2_C"/>
</dbReference>
<dbReference type="Pfam" id="PF00181">
    <property type="entry name" value="Ribosomal_L2_N"/>
    <property type="match status" value="1"/>
</dbReference>
<keyword evidence="3" id="KW-0687">Ribonucleoprotein</keyword>
<dbReference type="PANTHER" id="PTHR13691:SF5">
    <property type="entry name" value="LARGE RIBOSOMAL SUBUNIT PROTEIN UL2M"/>
    <property type="match status" value="1"/>
</dbReference>
<evidence type="ECO:0000256" key="6">
    <source>
        <dbReference type="SAM" id="MobiDB-lite"/>
    </source>
</evidence>
<evidence type="ECO:0000313" key="10">
    <source>
        <dbReference type="Proteomes" id="UP000178570"/>
    </source>
</evidence>
<gene>
    <name evidence="9" type="ORF">A2570_02830</name>
</gene>
<dbReference type="STRING" id="1797529.A2570_02830"/>
<dbReference type="Proteomes" id="UP000178570">
    <property type="component" value="Unassembled WGS sequence"/>
</dbReference>
<feature type="domain" description="Large ribosomal subunit protein uL2 C-terminal" evidence="7">
    <location>
        <begin position="128"/>
        <end position="257"/>
    </location>
</feature>
<dbReference type="SMART" id="SM01382">
    <property type="entry name" value="Ribosomal_L2_C"/>
    <property type="match status" value="1"/>
</dbReference>
<dbReference type="InterPro" id="IPR014722">
    <property type="entry name" value="Rib_uL2_dom2"/>
</dbReference>
<dbReference type="FunFam" id="4.10.950.10:FF:000001">
    <property type="entry name" value="50S ribosomal protein L2"/>
    <property type="match status" value="1"/>
</dbReference>
<dbReference type="SUPFAM" id="SSF50104">
    <property type="entry name" value="Translation proteins SH3-like domain"/>
    <property type="match status" value="1"/>
</dbReference>
<dbReference type="PIRSF" id="PIRSF002158">
    <property type="entry name" value="Ribosomal_L2"/>
    <property type="match status" value="1"/>
</dbReference>
<evidence type="ECO:0000259" key="7">
    <source>
        <dbReference type="SMART" id="SM01382"/>
    </source>
</evidence>
<feature type="domain" description="Large ribosomal subunit protein uL2 RNA-binding" evidence="8">
    <location>
        <begin position="42"/>
        <end position="122"/>
    </location>
</feature>
<dbReference type="InterPro" id="IPR012340">
    <property type="entry name" value="NA-bd_OB-fold"/>
</dbReference>
<dbReference type="GO" id="GO:0015934">
    <property type="term" value="C:large ribosomal subunit"/>
    <property type="evidence" value="ECO:0007669"/>
    <property type="project" value="InterPro"/>
</dbReference>
<dbReference type="GO" id="GO:0016740">
    <property type="term" value="F:transferase activity"/>
    <property type="evidence" value="ECO:0007669"/>
    <property type="project" value="InterPro"/>
</dbReference>
<dbReference type="SMART" id="SM01383">
    <property type="entry name" value="Ribosomal_L2"/>
    <property type="match status" value="1"/>
</dbReference>
<proteinExistence type="inferred from homology"/>
<comment type="caution">
    <text evidence="9">The sequence shown here is derived from an EMBL/GenBank/DDBJ whole genome shotgun (WGS) entry which is preliminary data.</text>
</comment>
<sequence>MAIKISKPTSAGRRHSQVVDYSSLSKTKPYKPLLAEIRKTGGRNNTGRITMRHQGGGVKRMYRVMEFGQGFLGKMDSRKAKVETVEYDPNRTAFISLVLLDNGRRLYILTSAGVKPGDVIEIAGKAELKLGNRMRLKNIPVGTQVHNIELRPDQKGKLVRSAGSFATVMAHEGRYAILKMPSSEVRRVDVESFASIGQVSNFERRLVSWGKAGRSRLRGIRPTVRAKAMNPRDHPYGGGEGKTTRGTKRPKDKWGNITGGRKTRNKKKYSKKLVLQRRVKPRKQK</sequence>
<evidence type="ECO:0000256" key="2">
    <source>
        <dbReference type="ARBA" id="ARBA00022980"/>
    </source>
</evidence>
<dbReference type="PANTHER" id="PTHR13691">
    <property type="entry name" value="RIBOSOMAL PROTEIN L2"/>
    <property type="match status" value="1"/>
</dbReference>
<protein>
    <recommendedName>
        <fullName evidence="4">Large ribosomal subunit protein uL2</fullName>
    </recommendedName>
    <alternativeName>
        <fullName evidence="5">50S ribosomal protein L2</fullName>
    </alternativeName>
</protein>
<dbReference type="FunFam" id="2.30.30.30:FF:000001">
    <property type="entry name" value="50S ribosomal protein L2"/>
    <property type="match status" value="1"/>
</dbReference>
<evidence type="ECO:0000259" key="8">
    <source>
        <dbReference type="SMART" id="SM01383"/>
    </source>
</evidence>
<accession>A0A1G1XLL1</accession>
<evidence type="ECO:0000256" key="5">
    <source>
        <dbReference type="ARBA" id="ARBA00035459"/>
    </source>
</evidence>
<dbReference type="Pfam" id="PF03947">
    <property type="entry name" value="Ribosomal_L2_C"/>
    <property type="match status" value="1"/>
</dbReference>
<dbReference type="InterPro" id="IPR014726">
    <property type="entry name" value="Ribosomal_uL2_dom3"/>
</dbReference>
<dbReference type="Gene3D" id="4.10.950.10">
    <property type="entry name" value="Ribosomal protein L2, domain 3"/>
    <property type="match status" value="1"/>
</dbReference>
<organism evidence="9 10">
    <name type="scientific">Candidatus Brennerbacteria bacterium RIFOXYD1_FULL_41_16</name>
    <dbReference type="NCBI Taxonomy" id="1797529"/>
    <lineage>
        <taxon>Bacteria</taxon>
        <taxon>Candidatus Brenneribacteriota</taxon>
    </lineage>
</organism>
<dbReference type="GO" id="GO:0003735">
    <property type="term" value="F:structural constituent of ribosome"/>
    <property type="evidence" value="ECO:0007669"/>
    <property type="project" value="InterPro"/>
</dbReference>
<name>A0A1G1XLL1_9BACT</name>
<dbReference type="InterPro" id="IPR008991">
    <property type="entry name" value="Translation_prot_SH3-like_sf"/>
</dbReference>
<reference evidence="9 10" key="1">
    <citation type="journal article" date="2016" name="Nat. Commun.">
        <title>Thousands of microbial genomes shed light on interconnected biogeochemical processes in an aquifer system.</title>
        <authorList>
            <person name="Anantharaman K."/>
            <person name="Brown C.T."/>
            <person name="Hug L.A."/>
            <person name="Sharon I."/>
            <person name="Castelle C.J."/>
            <person name="Probst A.J."/>
            <person name="Thomas B.C."/>
            <person name="Singh A."/>
            <person name="Wilkins M.J."/>
            <person name="Karaoz U."/>
            <person name="Brodie E.L."/>
            <person name="Williams K.H."/>
            <person name="Hubbard S.S."/>
            <person name="Banfield J.F."/>
        </authorList>
    </citation>
    <scope>NUCLEOTIDE SEQUENCE [LARGE SCALE GENOMIC DNA]</scope>
</reference>
<comment type="similarity">
    <text evidence="1">Belongs to the universal ribosomal protein uL2 family.</text>
</comment>
<feature type="compositionally biased region" description="Basic residues" evidence="6">
    <location>
        <begin position="261"/>
        <end position="285"/>
    </location>
</feature>
<keyword evidence="2 9" id="KW-0689">Ribosomal protein</keyword>
<feature type="region of interest" description="Disordered" evidence="6">
    <location>
        <begin position="228"/>
        <end position="285"/>
    </location>
</feature>
<dbReference type="Gene3D" id="2.30.30.30">
    <property type="match status" value="1"/>
</dbReference>